<evidence type="ECO:0000313" key="6">
    <source>
        <dbReference type="EMBL" id="PHP64596.1"/>
    </source>
</evidence>
<keyword evidence="2 4" id="KW-0732">Signal</keyword>
<sequence length="390" mass="42132">MKTGAWTNKAAAIAAATLTYAAATTTMAIADQTVRIGMVNSLTGPHSGFDLPASEGTLMAFHEINKKGGITVNGEKVTFEIVSEDAQSKPDVAVNAAQKILQNDDIRIVYGIMTSGPGMAAATLFSRSEVLYIGGFTLLDTLLGKPGGELMIRTLNSDAAVAQSFVPQSVKVLGVKKIGIILPNEDVSRSIVETYKPLLEKAGVEVPIVEYFQPSTTDFAPVLRKFQNQGLDGLFVGTNDAVVEAIVRQTTELGGLPKKFMYRGGSGAPGLKYKDQIEGFVWQILTRDLEFGDDPKVQEWKKAYTAFTGKEISPNTYWGLVYYDTVFMMAKAMEQVGSTDDVEAIAKAMKSMTYEGVRTMRFSEEGRARSDIDIGTLLNGKISSVRASAE</sequence>
<dbReference type="InterPro" id="IPR028081">
    <property type="entry name" value="Leu-bd"/>
</dbReference>
<dbReference type="GO" id="GO:0006865">
    <property type="term" value="P:amino acid transport"/>
    <property type="evidence" value="ECO:0007669"/>
    <property type="project" value="UniProtKB-KW"/>
</dbReference>
<proteinExistence type="inferred from homology"/>
<dbReference type="PANTHER" id="PTHR30483:SF6">
    <property type="entry name" value="PERIPLASMIC BINDING PROTEIN OF ABC TRANSPORTER FOR NATURAL AMINO ACIDS"/>
    <property type="match status" value="1"/>
</dbReference>
<evidence type="ECO:0000256" key="1">
    <source>
        <dbReference type="ARBA" id="ARBA00010062"/>
    </source>
</evidence>
<keyword evidence="3" id="KW-0813">Transport</keyword>
<protein>
    <recommendedName>
        <fullName evidence="5">Leucine-binding protein domain-containing protein</fullName>
    </recommendedName>
</protein>
<evidence type="ECO:0000256" key="2">
    <source>
        <dbReference type="ARBA" id="ARBA00022729"/>
    </source>
</evidence>
<feature type="chain" id="PRO_5013914808" description="Leucine-binding protein domain-containing protein" evidence="4">
    <location>
        <begin position="22"/>
        <end position="390"/>
    </location>
</feature>
<keyword evidence="7" id="KW-1185">Reference proteome</keyword>
<dbReference type="SUPFAM" id="SSF53822">
    <property type="entry name" value="Periplasmic binding protein-like I"/>
    <property type="match status" value="1"/>
</dbReference>
<dbReference type="OrthoDB" id="9791590at2"/>
<comment type="caution">
    <text evidence="6">The sequence shown here is derived from an EMBL/GenBank/DDBJ whole genome shotgun (WGS) entry which is preliminary data.</text>
</comment>
<comment type="similarity">
    <text evidence="1">Belongs to the leucine-binding protein family.</text>
</comment>
<dbReference type="RefSeq" id="WP_099308810.1">
    <property type="nucleotide sequence ID" value="NZ_PDVP01000034.1"/>
</dbReference>
<dbReference type="InterPro" id="IPR028082">
    <property type="entry name" value="Peripla_BP_I"/>
</dbReference>
<dbReference type="EMBL" id="PDVP01000034">
    <property type="protein sequence ID" value="PHP64596.1"/>
    <property type="molecule type" value="Genomic_DNA"/>
</dbReference>
<dbReference type="Proteomes" id="UP000221168">
    <property type="component" value="Unassembled WGS sequence"/>
</dbReference>
<gene>
    <name evidence="6" type="ORF">CSC94_23510</name>
</gene>
<accession>A0A2G1QGE7</accession>
<dbReference type="AlphaFoldDB" id="A0A2G1QGE7"/>
<evidence type="ECO:0000313" key="7">
    <source>
        <dbReference type="Proteomes" id="UP000221168"/>
    </source>
</evidence>
<name>A0A2G1QGE7_9HYPH</name>
<keyword evidence="3" id="KW-0029">Amino-acid transport</keyword>
<dbReference type="InterPro" id="IPR051010">
    <property type="entry name" value="BCAA_transport"/>
</dbReference>
<dbReference type="Gene3D" id="3.40.50.2300">
    <property type="match status" value="2"/>
</dbReference>
<evidence type="ECO:0000256" key="3">
    <source>
        <dbReference type="ARBA" id="ARBA00022970"/>
    </source>
</evidence>
<organism evidence="6 7">
    <name type="scientific">Zhengella mangrovi</name>
    <dbReference type="NCBI Taxonomy" id="1982044"/>
    <lineage>
        <taxon>Bacteria</taxon>
        <taxon>Pseudomonadati</taxon>
        <taxon>Pseudomonadota</taxon>
        <taxon>Alphaproteobacteria</taxon>
        <taxon>Hyphomicrobiales</taxon>
        <taxon>Notoacmeibacteraceae</taxon>
        <taxon>Zhengella</taxon>
    </lineage>
</organism>
<dbReference type="PANTHER" id="PTHR30483">
    <property type="entry name" value="LEUCINE-SPECIFIC-BINDING PROTEIN"/>
    <property type="match status" value="1"/>
</dbReference>
<dbReference type="Pfam" id="PF13458">
    <property type="entry name" value="Peripla_BP_6"/>
    <property type="match status" value="1"/>
</dbReference>
<evidence type="ECO:0000259" key="5">
    <source>
        <dbReference type="Pfam" id="PF13458"/>
    </source>
</evidence>
<feature type="signal peptide" evidence="4">
    <location>
        <begin position="1"/>
        <end position="21"/>
    </location>
</feature>
<evidence type="ECO:0000256" key="4">
    <source>
        <dbReference type="SAM" id="SignalP"/>
    </source>
</evidence>
<feature type="domain" description="Leucine-binding protein" evidence="5">
    <location>
        <begin position="33"/>
        <end position="377"/>
    </location>
</feature>
<reference evidence="6 7" key="1">
    <citation type="submission" date="2017-10" db="EMBL/GenBank/DDBJ databases">
        <title>Sedimentibacterium mangrovi gen. nov., sp. nov., a novel member of family Phyllobacteriacea isolated from mangrove sediment.</title>
        <authorList>
            <person name="Liao H."/>
            <person name="Tian Y."/>
        </authorList>
    </citation>
    <scope>NUCLEOTIDE SEQUENCE [LARGE SCALE GENOMIC DNA]</scope>
    <source>
        <strain evidence="6 7">X9-2-2</strain>
    </source>
</reference>